<comment type="subcellular location">
    <subcellularLocation>
        <location evidence="1">Nucleus</location>
    </subcellularLocation>
</comment>
<evidence type="ECO:0000256" key="1">
    <source>
        <dbReference type="ARBA" id="ARBA00004123"/>
    </source>
</evidence>
<keyword evidence="2" id="KW-0539">Nucleus</keyword>
<feature type="region of interest" description="Disordered" evidence="3">
    <location>
        <begin position="536"/>
        <end position="655"/>
    </location>
</feature>
<organism evidence="5 6">
    <name type="scientific">Coccomyxa subellipsoidea</name>
    <dbReference type="NCBI Taxonomy" id="248742"/>
    <lineage>
        <taxon>Eukaryota</taxon>
        <taxon>Viridiplantae</taxon>
        <taxon>Chlorophyta</taxon>
        <taxon>core chlorophytes</taxon>
        <taxon>Trebouxiophyceae</taxon>
        <taxon>Trebouxiophyceae incertae sedis</taxon>
        <taxon>Coccomyxaceae</taxon>
        <taxon>Coccomyxa</taxon>
    </lineage>
</organism>
<dbReference type="Proteomes" id="UP001491310">
    <property type="component" value="Unassembled WGS sequence"/>
</dbReference>
<evidence type="ECO:0000313" key="6">
    <source>
        <dbReference type="Proteomes" id="UP001491310"/>
    </source>
</evidence>
<evidence type="ECO:0000256" key="2">
    <source>
        <dbReference type="ARBA" id="ARBA00023242"/>
    </source>
</evidence>
<feature type="compositionally biased region" description="Basic residues" evidence="3">
    <location>
        <begin position="642"/>
        <end position="655"/>
    </location>
</feature>
<accession>A0ABR2YSU4</accession>
<comment type="caution">
    <text evidence="5">The sequence shown here is derived from an EMBL/GenBank/DDBJ whole genome shotgun (WGS) entry which is preliminary data.</text>
</comment>
<dbReference type="PANTHER" id="PTHR47358">
    <property type="entry name" value="E3 UBIQUITIN-PROTEIN LIGASE HOS1"/>
    <property type="match status" value="1"/>
</dbReference>
<gene>
    <name evidence="5" type="ORF">WJX75_002448</name>
</gene>
<proteinExistence type="predicted"/>
<dbReference type="Pfam" id="PF13934">
    <property type="entry name" value="ELYS"/>
    <property type="match status" value="1"/>
</dbReference>
<dbReference type="PANTHER" id="PTHR47358:SF2">
    <property type="entry name" value="E3 UBIQUITIN-PROTEIN LIGASE HOS1"/>
    <property type="match status" value="1"/>
</dbReference>
<keyword evidence="6" id="KW-1185">Reference proteome</keyword>
<feature type="compositionally biased region" description="Low complexity" evidence="3">
    <location>
        <begin position="594"/>
        <end position="608"/>
    </location>
</feature>
<protein>
    <recommendedName>
        <fullName evidence="4">ELYS-like domain-containing protein</fullName>
    </recommendedName>
</protein>
<evidence type="ECO:0000259" key="4">
    <source>
        <dbReference type="Pfam" id="PF13934"/>
    </source>
</evidence>
<dbReference type="InterPro" id="IPR044718">
    <property type="entry name" value="HOS1"/>
</dbReference>
<evidence type="ECO:0000313" key="5">
    <source>
        <dbReference type="EMBL" id="KAK9914932.1"/>
    </source>
</evidence>
<evidence type="ECO:0000256" key="3">
    <source>
        <dbReference type="SAM" id="MobiDB-lite"/>
    </source>
</evidence>
<feature type="domain" description="ELYS-like" evidence="4">
    <location>
        <begin position="195"/>
        <end position="408"/>
    </location>
</feature>
<reference evidence="5 6" key="1">
    <citation type="journal article" date="2024" name="Nat. Commun.">
        <title>Phylogenomics reveals the evolutionary origins of lichenization in chlorophyte algae.</title>
        <authorList>
            <person name="Puginier C."/>
            <person name="Libourel C."/>
            <person name="Otte J."/>
            <person name="Skaloud P."/>
            <person name="Haon M."/>
            <person name="Grisel S."/>
            <person name="Petersen M."/>
            <person name="Berrin J.G."/>
            <person name="Delaux P.M."/>
            <person name="Dal Grande F."/>
            <person name="Keller J."/>
        </authorList>
    </citation>
    <scope>NUCLEOTIDE SEQUENCE [LARGE SCALE GENOMIC DNA]</scope>
    <source>
        <strain evidence="5 6">SAG 216-7</strain>
    </source>
</reference>
<dbReference type="InterPro" id="IPR025151">
    <property type="entry name" value="ELYS_dom"/>
</dbReference>
<name>A0ABR2YSU4_9CHLO</name>
<sequence length="655" mass="69919">MSSSALQKLAAVAPRDLYGLGSLVYDYVVEVCSDKYCTSSDALEAYLLDGECVKKWCHSALEREHSHILQGLTRGLASLATKGDLYRHVGRLTSLVSILEALGQPAEQTTAAPAQSSRELVLAQQLHQCALVLEWVAQHLGQAGDSPGRFASNQEWRTAVNKRRNAAQPATPFLQDLLQELSSQHGLFHWEQGVTALQYPPTSLEKAVQGIFLNGATNRTAWHSKLALLLYYLMDAGLSPSPSEFMQGFSVSPRQMVEWQAYFYLDDALLGSTASLEEACRTLPAAATPATRFKMVQGLAARGCADVALDVLRARSAAGGRPSDGAAAEPLGEAEVALGIRLDCNLVTEAFMEAREHCERTSAEQRPSHTRALIHLLTDWAAKNRAMIDIVKLPFDSLEEQMLREWLEGQMEAGNTVARFLPLYYLLRGRIPEALHAHARLTRSPVPGGDESAAVLAQLLSSAARMLPRAQRALCVLPDKDAPVLQLAAEASIGPDGTDPRSVALPIVTGLNDLEVWAASHAALLSSGGALLGPLSAGHEPSTSAPSLAPTAQAPEDAGAGPSPQEHILAGSSEGMQGPGAGDSRGDWASWKSGQATAQGAAHTGFGQLPEEAQSTRQGAAEEDWQQILGVPSKGGTAPASKRARMSARSRQPKR</sequence>
<dbReference type="EMBL" id="JALJOT010000005">
    <property type="protein sequence ID" value="KAK9914932.1"/>
    <property type="molecule type" value="Genomic_DNA"/>
</dbReference>